<dbReference type="PANTHER" id="PTHR30143">
    <property type="entry name" value="ACID HYDRATASE"/>
    <property type="match status" value="1"/>
</dbReference>
<dbReference type="OrthoDB" id="9792137at2"/>
<dbReference type="Gene3D" id="3.90.850.10">
    <property type="entry name" value="Fumarylacetoacetase-like, C-terminal domain"/>
    <property type="match status" value="1"/>
</dbReference>
<dbReference type="GO" id="GO:0005737">
    <property type="term" value="C:cytoplasm"/>
    <property type="evidence" value="ECO:0007669"/>
    <property type="project" value="TreeGrafter"/>
</dbReference>
<comment type="caution">
    <text evidence="1">The sequence shown here is derived from an EMBL/GenBank/DDBJ whole genome shotgun (WGS) entry which is preliminary data.</text>
</comment>
<dbReference type="GO" id="GO:0008684">
    <property type="term" value="F:2-oxopent-4-enoate hydratase activity"/>
    <property type="evidence" value="ECO:0007669"/>
    <property type="project" value="TreeGrafter"/>
</dbReference>
<dbReference type="SUPFAM" id="SSF56529">
    <property type="entry name" value="FAH"/>
    <property type="match status" value="1"/>
</dbReference>
<name>A0A370UCQ1_9GAMM</name>
<proteinExistence type="predicted"/>
<dbReference type="AlphaFoldDB" id="A0A370UCQ1"/>
<evidence type="ECO:0000313" key="2">
    <source>
        <dbReference type="Proteomes" id="UP000254326"/>
    </source>
</evidence>
<keyword evidence="2" id="KW-1185">Reference proteome</keyword>
<organism evidence="1 2">
    <name type="scientific">Marinomonas piezotolerans</name>
    <dbReference type="NCBI Taxonomy" id="2213058"/>
    <lineage>
        <taxon>Bacteria</taxon>
        <taxon>Pseudomonadati</taxon>
        <taxon>Pseudomonadota</taxon>
        <taxon>Gammaproteobacteria</taxon>
        <taxon>Oceanospirillales</taxon>
        <taxon>Oceanospirillaceae</taxon>
        <taxon>Marinomonas</taxon>
    </lineage>
</organism>
<dbReference type="RefSeq" id="WP_115466154.1">
    <property type="nucleotide sequence ID" value="NZ_QKRA01000001.1"/>
</dbReference>
<evidence type="ECO:0000313" key="1">
    <source>
        <dbReference type="EMBL" id="RDL45564.1"/>
    </source>
</evidence>
<dbReference type="InterPro" id="IPR036663">
    <property type="entry name" value="Fumarylacetoacetase_C_sf"/>
</dbReference>
<protein>
    <submittedName>
        <fullName evidence="1">2-keto-4-pentenoate hydratase</fullName>
    </submittedName>
</protein>
<dbReference type="InterPro" id="IPR050772">
    <property type="entry name" value="Hydratase-Decarb/MhpD_sf"/>
</dbReference>
<sequence>MVEEKFAKILMSARRECVAVAPMDELSQQDLAFCYQVQKHLIALNNHAENRLSGWKVALSSQPALDRFSLQEPVYAPLFQANEIFGLVTRDQAIAPKIESEIMFVLGKDLSDSSNLTDEDILAAIESMAPAIEVADCRIQGWKFDISHFVADNAAAGFYQVGNLIPFEPMTLDKADFCCQLDTHDGIEVGQLNNVLGGPIGSLIRMVRGIVNVFGEVKAGQKLLSGSLTKPVDMVAGHTYRLRLLGQTLELQYK</sequence>
<dbReference type="Proteomes" id="UP000254326">
    <property type="component" value="Unassembled WGS sequence"/>
</dbReference>
<dbReference type="EMBL" id="QKRA01000001">
    <property type="protein sequence ID" value="RDL45564.1"/>
    <property type="molecule type" value="Genomic_DNA"/>
</dbReference>
<reference evidence="1 2" key="1">
    <citation type="submission" date="2018-06" db="EMBL/GenBank/DDBJ databases">
        <title>Marinomonas sp. YLB-05 draft genome sequence.</title>
        <authorList>
            <person name="Yu L."/>
            <person name="Tang X."/>
        </authorList>
    </citation>
    <scope>NUCLEOTIDE SEQUENCE [LARGE SCALE GENOMIC DNA]</scope>
    <source>
        <strain evidence="1 2">YLB-05</strain>
    </source>
</reference>
<accession>A0A370UCQ1</accession>
<dbReference type="PANTHER" id="PTHR30143:SF0">
    <property type="entry name" value="2-KETO-4-PENTENOATE HYDRATASE"/>
    <property type="match status" value="1"/>
</dbReference>
<gene>
    <name evidence="1" type="ORF">DN730_00480</name>
</gene>